<evidence type="ECO:0000259" key="1">
    <source>
        <dbReference type="Pfam" id="PF03129"/>
    </source>
</evidence>
<dbReference type="GO" id="GO:0017101">
    <property type="term" value="C:aminoacyl-tRNA synthetase multienzyme complex"/>
    <property type="evidence" value="ECO:0007669"/>
    <property type="project" value="TreeGrafter"/>
</dbReference>
<dbReference type="OrthoDB" id="1350766at2759"/>
<proteinExistence type="predicted"/>
<dbReference type="SUPFAM" id="SSF52954">
    <property type="entry name" value="Class II aaRS ABD-related"/>
    <property type="match status" value="1"/>
</dbReference>
<dbReference type="InterPro" id="IPR036754">
    <property type="entry name" value="YbaK/aa-tRNA-synt-asso_dom_sf"/>
</dbReference>
<sequence length="496" mass="54414">MVSLESVTKTLSELSIAPTASVSHAQAKPPAAWREALQSDPAAPKSFELVKTLVFKPKRHPRSLSPLAINEHTFPKVVTIVDVSIASSTSPLAVHALSSSATLFLSGQDLITYLRKLGTADTKLHEIDFVALKAEGGATPPAPAKPVEKKVEKEDAKIEGAVQVAIGVKEVEFSALGIPIIWEVIQEWFNAKIKEMEVENAYFPMFISAKALERETDHIEGFSPEVAWVTRAGQSDLEEPIAICPTSDTAMYFFQPMEQRRAMGVQESTYESLLFDTDIAIDMLSEPFLRTREYLWQEGHTAHLTKAEADKEVLEILDLYCRVYEELLAVPVIPGVKSENEKFTGGDYTTTVEGFIPTSGRGIRAATSHHLGQNSPSRRCSTSLSKTRTTRAVSARHSSGRTHGGLVLPPRVASAQAVVVPCGVTAKTTDAQRQQINDKCAELVKMLKKTGVRAKADLREGYTPGWKFNEWEQKGVPLRLEIGPQDLTKAQTLGVR</sequence>
<protein>
    <recommendedName>
        <fullName evidence="1">Anticodon-binding domain-containing protein</fullName>
    </recommendedName>
</protein>
<reference evidence="2 3" key="1">
    <citation type="submission" date="2019-02" db="EMBL/GenBank/DDBJ databases">
        <title>Genome sequencing of the rare red list fungi Hericium alpestre (H. flagellum).</title>
        <authorList>
            <person name="Buettner E."/>
            <person name="Kellner H."/>
        </authorList>
    </citation>
    <scope>NUCLEOTIDE SEQUENCE [LARGE SCALE GENOMIC DNA]</scope>
    <source>
        <strain evidence="2 3">DSM 108284</strain>
    </source>
</reference>
<feature type="domain" description="Anticodon-binding" evidence="1">
    <location>
        <begin position="416"/>
        <end position="496"/>
    </location>
</feature>
<dbReference type="InterPro" id="IPR004154">
    <property type="entry name" value="Anticodon-bd"/>
</dbReference>
<dbReference type="STRING" id="135208.A0A4Z0AAF0"/>
<dbReference type="GO" id="GO:0006433">
    <property type="term" value="P:prolyl-tRNA aminoacylation"/>
    <property type="evidence" value="ECO:0007669"/>
    <property type="project" value="InterPro"/>
</dbReference>
<evidence type="ECO:0000313" key="2">
    <source>
        <dbReference type="EMBL" id="TFY83313.1"/>
    </source>
</evidence>
<dbReference type="EMBL" id="SFCI01000037">
    <property type="protein sequence ID" value="TFY83313.1"/>
    <property type="molecule type" value="Genomic_DNA"/>
</dbReference>
<evidence type="ECO:0000313" key="3">
    <source>
        <dbReference type="Proteomes" id="UP000298061"/>
    </source>
</evidence>
<dbReference type="Proteomes" id="UP000298061">
    <property type="component" value="Unassembled WGS sequence"/>
</dbReference>
<dbReference type="Gene3D" id="3.30.930.10">
    <property type="entry name" value="Bira Bifunctional Protein, Domain 2"/>
    <property type="match status" value="2"/>
</dbReference>
<gene>
    <name evidence="2" type="ORF">EWM64_g687</name>
</gene>
<dbReference type="Pfam" id="PF03129">
    <property type="entry name" value="HGTP_anticodon"/>
    <property type="match status" value="1"/>
</dbReference>
<name>A0A4Z0AAF0_9AGAM</name>
<dbReference type="SUPFAM" id="SSF55826">
    <property type="entry name" value="YbaK/ProRS associated domain"/>
    <property type="match status" value="1"/>
</dbReference>
<dbReference type="InterPro" id="IPR036621">
    <property type="entry name" value="Anticodon-bd_dom_sf"/>
</dbReference>
<keyword evidence="3" id="KW-1185">Reference proteome</keyword>
<dbReference type="GO" id="GO:0005737">
    <property type="term" value="C:cytoplasm"/>
    <property type="evidence" value="ECO:0007669"/>
    <property type="project" value="InterPro"/>
</dbReference>
<dbReference type="InterPro" id="IPR045864">
    <property type="entry name" value="aa-tRNA-synth_II/BPL/LPL"/>
</dbReference>
<dbReference type="Gene3D" id="3.40.50.800">
    <property type="entry name" value="Anticodon-binding domain"/>
    <property type="match status" value="1"/>
</dbReference>
<dbReference type="PANTHER" id="PTHR43382">
    <property type="entry name" value="PROLYL-TRNA SYNTHETASE"/>
    <property type="match status" value="1"/>
</dbReference>
<feature type="non-terminal residue" evidence="2">
    <location>
        <position position="496"/>
    </location>
</feature>
<accession>A0A4Z0AAF0</accession>
<dbReference type="InterPro" id="IPR004499">
    <property type="entry name" value="Pro-tRNA-ligase_IIa_arc-type"/>
</dbReference>
<dbReference type="GO" id="GO:0002161">
    <property type="term" value="F:aminoacyl-tRNA deacylase activity"/>
    <property type="evidence" value="ECO:0007669"/>
    <property type="project" value="InterPro"/>
</dbReference>
<dbReference type="GO" id="GO:0005524">
    <property type="term" value="F:ATP binding"/>
    <property type="evidence" value="ECO:0007669"/>
    <property type="project" value="InterPro"/>
</dbReference>
<dbReference type="PANTHER" id="PTHR43382:SF2">
    <property type="entry name" value="BIFUNCTIONAL GLUTAMATE_PROLINE--TRNA LIGASE"/>
    <property type="match status" value="1"/>
</dbReference>
<organism evidence="2 3">
    <name type="scientific">Hericium alpestre</name>
    <dbReference type="NCBI Taxonomy" id="135208"/>
    <lineage>
        <taxon>Eukaryota</taxon>
        <taxon>Fungi</taxon>
        <taxon>Dikarya</taxon>
        <taxon>Basidiomycota</taxon>
        <taxon>Agaricomycotina</taxon>
        <taxon>Agaricomycetes</taxon>
        <taxon>Russulales</taxon>
        <taxon>Hericiaceae</taxon>
        <taxon>Hericium</taxon>
    </lineage>
</organism>
<dbReference type="SUPFAM" id="SSF55681">
    <property type="entry name" value="Class II aaRS and biotin synthetases"/>
    <property type="match status" value="1"/>
</dbReference>
<comment type="caution">
    <text evidence="2">The sequence shown here is derived from an EMBL/GenBank/DDBJ whole genome shotgun (WGS) entry which is preliminary data.</text>
</comment>
<dbReference type="AlphaFoldDB" id="A0A4Z0AAF0"/>
<dbReference type="GO" id="GO:0004827">
    <property type="term" value="F:proline-tRNA ligase activity"/>
    <property type="evidence" value="ECO:0007669"/>
    <property type="project" value="InterPro"/>
</dbReference>